<reference evidence="1 2" key="3">
    <citation type="journal article" date="2022" name="Microbiol. Spectr.">
        <title>Folding features and dynamics of 3D genome architecture in plant fungal pathogens.</title>
        <authorList>
            <person name="Xia C."/>
        </authorList>
    </citation>
    <scope>NUCLEOTIDE SEQUENCE [LARGE SCALE GENOMIC DNA]</scope>
    <source>
        <strain evidence="1 2">93-210</strain>
    </source>
</reference>
<comment type="caution">
    <text evidence="1">The sequence shown here is derived from an EMBL/GenBank/DDBJ whole genome shotgun (WGS) entry which is preliminary data.</text>
</comment>
<reference evidence="2" key="1">
    <citation type="journal article" date="2018" name="BMC Genomics">
        <title>Genomic insights into host adaptation between the wheat stripe rust pathogen (Puccinia striiformis f. sp. tritici) and the barley stripe rust pathogen (Puccinia striiformis f. sp. hordei).</title>
        <authorList>
            <person name="Xia C."/>
            <person name="Wang M."/>
            <person name="Yin C."/>
            <person name="Cornejo O.E."/>
            <person name="Hulbert S.H."/>
            <person name="Chen X."/>
        </authorList>
    </citation>
    <scope>NUCLEOTIDE SEQUENCE [LARGE SCALE GENOMIC DNA]</scope>
    <source>
        <strain evidence="2">93-210</strain>
    </source>
</reference>
<name>A0ACC0DPF5_9BASI</name>
<dbReference type="Proteomes" id="UP001060170">
    <property type="component" value="Chromosome 17"/>
</dbReference>
<gene>
    <name evidence="1" type="ORF">MJO28_015705</name>
</gene>
<keyword evidence="2" id="KW-1185">Reference proteome</keyword>
<accession>A0ACC0DPF5</accession>
<dbReference type="EMBL" id="CM045881">
    <property type="protein sequence ID" value="KAI7936806.1"/>
    <property type="molecule type" value="Genomic_DNA"/>
</dbReference>
<proteinExistence type="predicted"/>
<organism evidence="1 2">
    <name type="scientific">Puccinia striiformis f. sp. tritici</name>
    <dbReference type="NCBI Taxonomy" id="168172"/>
    <lineage>
        <taxon>Eukaryota</taxon>
        <taxon>Fungi</taxon>
        <taxon>Dikarya</taxon>
        <taxon>Basidiomycota</taxon>
        <taxon>Pucciniomycotina</taxon>
        <taxon>Pucciniomycetes</taxon>
        <taxon>Pucciniales</taxon>
        <taxon>Pucciniaceae</taxon>
        <taxon>Puccinia</taxon>
    </lineage>
</organism>
<sequence>MGTLIGLLSTSNSIPIWLLLGTWNLIYGACLDGIQDFVRESPARSIQLSPNLSQQIEFLLPIKINDFISA</sequence>
<reference evidence="2" key="2">
    <citation type="journal article" date="2018" name="Mol. Plant Microbe Interact.">
        <title>Genome sequence resources for the wheat stripe rust pathogen (Puccinia striiformis f. sp. tritici) and the barley stripe rust pathogen (Puccinia striiformis f. sp. hordei).</title>
        <authorList>
            <person name="Xia C."/>
            <person name="Wang M."/>
            <person name="Yin C."/>
            <person name="Cornejo O.E."/>
            <person name="Hulbert S.H."/>
            <person name="Chen X."/>
        </authorList>
    </citation>
    <scope>NUCLEOTIDE SEQUENCE [LARGE SCALE GENOMIC DNA]</scope>
    <source>
        <strain evidence="2">93-210</strain>
    </source>
</reference>
<protein>
    <submittedName>
        <fullName evidence="1">Uncharacterized protein</fullName>
    </submittedName>
</protein>
<evidence type="ECO:0000313" key="2">
    <source>
        <dbReference type="Proteomes" id="UP001060170"/>
    </source>
</evidence>
<evidence type="ECO:0000313" key="1">
    <source>
        <dbReference type="EMBL" id="KAI7936806.1"/>
    </source>
</evidence>